<dbReference type="InterPro" id="IPR017519">
    <property type="entry name" value="CHP03085"/>
</dbReference>
<proteinExistence type="predicted"/>
<dbReference type="NCBIfam" id="TIGR03083">
    <property type="entry name" value="maleylpyruvate isomerase family mycothiol-dependent enzyme"/>
    <property type="match status" value="1"/>
</dbReference>
<name>A0A2V4NN43_9ACTN</name>
<gene>
    <name evidence="1" type="ORF">C7C46_10855</name>
</gene>
<dbReference type="InterPro" id="IPR017517">
    <property type="entry name" value="Maleyloyr_isom"/>
</dbReference>
<dbReference type="OrthoDB" id="3268903at2"/>
<organism evidence="1 2">
    <name type="scientific">Streptomyces tateyamensis</name>
    <dbReference type="NCBI Taxonomy" id="565073"/>
    <lineage>
        <taxon>Bacteria</taxon>
        <taxon>Bacillati</taxon>
        <taxon>Actinomycetota</taxon>
        <taxon>Actinomycetes</taxon>
        <taxon>Kitasatosporales</taxon>
        <taxon>Streptomycetaceae</taxon>
        <taxon>Streptomyces</taxon>
    </lineage>
</organism>
<dbReference type="RefSeq" id="WP_110668291.1">
    <property type="nucleotide sequence ID" value="NZ_PYBW01000032.1"/>
</dbReference>
<protein>
    <submittedName>
        <fullName evidence="1">TIGR03085 family protein</fullName>
    </submittedName>
</protein>
<dbReference type="SUPFAM" id="SSF109854">
    <property type="entry name" value="DinB/YfiT-like putative metalloenzymes"/>
    <property type="match status" value="1"/>
</dbReference>
<dbReference type="AlphaFoldDB" id="A0A2V4NN43"/>
<dbReference type="Proteomes" id="UP000248039">
    <property type="component" value="Unassembled WGS sequence"/>
</dbReference>
<accession>A0A2V4NN43</accession>
<evidence type="ECO:0000313" key="2">
    <source>
        <dbReference type="Proteomes" id="UP000248039"/>
    </source>
</evidence>
<dbReference type="InterPro" id="IPR034660">
    <property type="entry name" value="DinB/YfiT-like"/>
</dbReference>
<comment type="caution">
    <text evidence="1">The sequence shown here is derived from an EMBL/GenBank/DDBJ whole genome shotgun (WGS) entry which is preliminary data.</text>
</comment>
<reference evidence="1 2" key="1">
    <citation type="submission" date="2018-03" db="EMBL/GenBank/DDBJ databases">
        <title>Bioinformatic expansion and discovery of thiopeptide antibiotics.</title>
        <authorList>
            <person name="Schwalen C.J."/>
            <person name="Hudson G.A."/>
            <person name="Mitchell D.A."/>
        </authorList>
    </citation>
    <scope>NUCLEOTIDE SEQUENCE [LARGE SCALE GENOMIC DNA]</scope>
    <source>
        <strain evidence="1 2">ATCC 21389</strain>
    </source>
</reference>
<evidence type="ECO:0000313" key="1">
    <source>
        <dbReference type="EMBL" id="PYC82198.1"/>
    </source>
</evidence>
<sequence>MSKHARGQRARLAELLAAAGPAAPTLCTGWLTRDLAAHLVLREARPDAAAGLVVPALARWTERVQARYAALPYEELVRRFRHGPPRWSAFALPGADEAANTVEYFVHAEDVRRAAADWADQPVSAELGELLWRRLGLTARMELGRRSPVRVVLAGPDGRTVVAGSKLPGGVRVEGEPGELLLFAFGRAAQARVTLSGPADQVAALRG</sequence>
<dbReference type="NCBIfam" id="TIGR03085">
    <property type="entry name" value="TIGR03085 family metal-binding protein"/>
    <property type="match status" value="1"/>
</dbReference>
<keyword evidence="2" id="KW-1185">Reference proteome</keyword>
<dbReference type="EMBL" id="PYBW01000032">
    <property type="protein sequence ID" value="PYC82198.1"/>
    <property type="molecule type" value="Genomic_DNA"/>
</dbReference>